<name>A0A8S1JAP0_9CHLO</name>
<dbReference type="GO" id="GO:0042171">
    <property type="term" value="F:lysophosphatidic acid acyltransferase activity"/>
    <property type="evidence" value="ECO:0007669"/>
    <property type="project" value="TreeGrafter"/>
</dbReference>
<evidence type="ECO:0000313" key="4">
    <source>
        <dbReference type="Proteomes" id="UP000708148"/>
    </source>
</evidence>
<dbReference type="PANTHER" id="PTHR42886">
    <property type="entry name" value="RE40534P-RELATED"/>
    <property type="match status" value="1"/>
</dbReference>
<evidence type="ECO:0000259" key="2">
    <source>
        <dbReference type="Pfam" id="PF00561"/>
    </source>
</evidence>
<gene>
    <name evidence="3" type="ORF">OSTQU699_LOCUS8510</name>
</gene>
<keyword evidence="4" id="KW-1185">Reference proteome</keyword>
<protein>
    <recommendedName>
        <fullName evidence="2">AB hydrolase-1 domain-containing protein</fullName>
    </recommendedName>
</protein>
<comment type="caution">
    <text evidence="3">The sequence shown here is derived from an EMBL/GenBank/DDBJ whole genome shotgun (WGS) entry which is preliminary data.</text>
</comment>
<proteinExistence type="inferred from homology"/>
<sequence>MTNPTDGATRHPASRWTRLLRWRRTSATEAAQAEANLLGRCKAILQIQDTRLDGGSQNFIHSIVAGAASNPTLVCLPGYGSGSGFLYRNLDDLSKHFCTYAVDWLGTGLSGRPTFDAKSREEAEDFFVSSLASWQEKIGLKKMILMGHSLGGYLAATYALRHPEHVEHLILVCPAAIAGKPVESGIPKRVRSAWTWRGQLWRFIKLMWTWGVTPQSIVRLLGPWGPDLVGTYVSSRFHGLVADPQEVRDLQAYFYQITAAKGSGEFALRHIMTPFAWAVHALEGRLENLEVPVTFIYGEDDWMDPAAAERALKRLRKKQGAPKVASDQQIVSIPDAGHFVFMDQPELFDKELVEVCSAYINRGHESTKDVQEDAEVLPNTSAKVPIVEAAVAF</sequence>
<dbReference type="AlphaFoldDB" id="A0A8S1JAP0"/>
<reference evidence="3" key="1">
    <citation type="submission" date="2020-12" db="EMBL/GenBank/DDBJ databases">
        <authorList>
            <person name="Iha C."/>
        </authorList>
    </citation>
    <scope>NUCLEOTIDE SEQUENCE</scope>
</reference>
<dbReference type="InterPro" id="IPR000073">
    <property type="entry name" value="AB_hydrolase_1"/>
</dbReference>
<dbReference type="SUPFAM" id="SSF53474">
    <property type="entry name" value="alpha/beta-Hydrolases"/>
    <property type="match status" value="1"/>
</dbReference>
<dbReference type="Pfam" id="PF00561">
    <property type="entry name" value="Abhydrolase_1"/>
    <property type="match status" value="1"/>
</dbReference>
<dbReference type="GO" id="GO:0004623">
    <property type="term" value="F:phospholipase A2 activity"/>
    <property type="evidence" value="ECO:0007669"/>
    <property type="project" value="TreeGrafter"/>
</dbReference>
<dbReference type="Gene3D" id="3.40.50.1820">
    <property type="entry name" value="alpha/beta hydrolase"/>
    <property type="match status" value="1"/>
</dbReference>
<dbReference type="GO" id="GO:0055088">
    <property type="term" value="P:lipid homeostasis"/>
    <property type="evidence" value="ECO:0007669"/>
    <property type="project" value="TreeGrafter"/>
</dbReference>
<dbReference type="EMBL" id="CAJHUC010002085">
    <property type="protein sequence ID" value="CAD7703153.1"/>
    <property type="molecule type" value="Genomic_DNA"/>
</dbReference>
<dbReference type="OrthoDB" id="7457040at2759"/>
<evidence type="ECO:0000313" key="3">
    <source>
        <dbReference type="EMBL" id="CAD7703153.1"/>
    </source>
</evidence>
<dbReference type="InterPro" id="IPR029058">
    <property type="entry name" value="AB_hydrolase_fold"/>
</dbReference>
<dbReference type="PANTHER" id="PTHR42886:SF29">
    <property type="entry name" value="PUMMELIG, ISOFORM A"/>
    <property type="match status" value="1"/>
</dbReference>
<accession>A0A8S1JAP0</accession>
<evidence type="ECO:0000256" key="1">
    <source>
        <dbReference type="ARBA" id="ARBA00038097"/>
    </source>
</evidence>
<comment type="similarity">
    <text evidence="1">Belongs to the peptidase S33 family. ABHD4/ABHD5 subfamily.</text>
</comment>
<dbReference type="Proteomes" id="UP000708148">
    <property type="component" value="Unassembled WGS sequence"/>
</dbReference>
<organism evidence="3 4">
    <name type="scientific">Ostreobium quekettii</name>
    <dbReference type="NCBI Taxonomy" id="121088"/>
    <lineage>
        <taxon>Eukaryota</taxon>
        <taxon>Viridiplantae</taxon>
        <taxon>Chlorophyta</taxon>
        <taxon>core chlorophytes</taxon>
        <taxon>Ulvophyceae</taxon>
        <taxon>TCBD clade</taxon>
        <taxon>Bryopsidales</taxon>
        <taxon>Ostreobineae</taxon>
        <taxon>Ostreobiaceae</taxon>
        <taxon>Ostreobium</taxon>
    </lineage>
</organism>
<feature type="domain" description="AB hydrolase-1" evidence="2">
    <location>
        <begin position="71"/>
        <end position="345"/>
    </location>
</feature>
<dbReference type="GO" id="GO:0006654">
    <property type="term" value="P:phosphatidic acid biosynthetic process"/>
    <property type="evidence" value="ECO:0007669"/>
    <property type="project" value="TreeGrafter"/>
</dbReference>